<proteinExistence type="predicted"/>
<dbReference type="EMBL" id="LMWP01000002">
    <property type="protein sequence ID" value="KUN32508.1"/>
    <property type="molecule type" value="Genomic_DNA"/>
</dbReference>
<dbReference type="AlphaFoldDB" id="A0A101QM84"/>
<protein>
    <submittedName>
        <fullName evidence="1">Uncharacterized protein</fullName>
    </submittedName>
</protein>
<reference evidence="1 2" key="1">
    <citation type="submission" date="2015-10" db="EMBL/GenBank/DDBJ databases">
        <title>Draft genome sequence of Streptomyces corchorusii DSM 40340, type strain for the species Streptomyces corchorusii.</title>
        <authorList>
            <person name="Ruckert C."/>
            <person name="Winkler A."/>
            <person name="Kalinowski J."/>
            <person name="Kampfer P."/>
            <person name="Glaeser S."/>
        </authorList>
    </citation>
    <scope>NUCLEOTIDE SEQUENCE [LARGE SCALE GENOMIC DNA]</scope>
    <source>
        <strain evidence="1 2">DSM 40340</strain>
    </source>
</reference>
<accession>A0A101QM84</accession>
<evidence type="ECO:0000313" key="2">
    <source>
        <dbReference type="Proteomes" id="UP000053398"/>
    </source>
</evidence>
<comment type="caution">
    <text evidence="1">The sequence shown here is derived from an EMBL/GenBank/DDBJ whole genome shotgun (WGS) entry which is preliminary data.</text>
</comment>
<keyword evidence="2" id="KW-1185">Reference proteome</keyword>
<organism evidence="1 2">
    <name type="scientific">Streptomyces corchorusii</name>
    <name type="common">Streptomyces chibaensis</name>
    <dbReference type="NCBI Taxonomy" id="1903"/>
    <lineage>
        <taxon>Bacteria</taxon>
        <taxon>Bacillati</taxon>
        <taxon>Actinomycetota</taxon>
        <taxon>Actinomycetes</taxon>
        <taxon>Kitasatosporales</taxon>
        <taxon>Streptomycetaceae</taxon>
        <taxon>Streptomyces</taxon>
    </lineage>
</organism>
<gene>
    <name evidence="1" type="ORF">AQJ11_02995</name>
</gene>
<sequence length="99" mass="10777">MKDPVSFHNLDVPPFTPYDIAKAALTYLGDQWGADPGPWATTGHLRAWDGTPFTIGAQPTGELFLRNDQLGDTLALPVKPTDDLDTIARAVDETVGHLY</sequence>
<evidence type="ECO:0000313" key="1">
    <source>
        <dbReference type="EMBL" id="KUN32508.1"/>
    </source>
</evidence>
<dbReference type="RefSeq" id="WP_059261719.1">
    <property type="nucleotide sequence ID" value="NZ_KQ948351.1"/>
</dbReference>
<name>A0A101QM84_STRCK</name>
<dbReference type="Proteomes" id="UP000053398">
    <property type="component" value="Unassembled WGS sequence"/>
</dbReference>